<sequence>MMRVIRSARSGWAAPMTGRRPRAIPGGSGSGRRGLVPALAMVLAALLALAGSMQGASAHDVPADIRINGFVRPAGDRLQLLLRVPMLALLEVDFPKHGAGYLTISEADQSLRNAVKLWLTDKIEVWEDRRLLPKPEVVSPRVSLPSDRSFASFETALAHLGDPPLADDLDLYWNQQMLDVLLEYPITSETARFTIELGVQQFALRVNTSLRFLPPGGGVRPFEFVGNPGPLHLDPSWAQAAWRFFVDGFHHILGGIDHLLFLLCLVVPFLRLRPLLVLVTSFTLAHSVSLTAAAFGFVPDALWFAPLIETLIAATIVYMALENIVIAAQRRAQETQLRRRWIVTFCFGLIHGFGFSFLLREQFQFAGEHLITSLAMFNLGVEAGQITVLLVLVPVLRMAFRYIVPERLGVIVVSALVVHTAWHWMIERGDDLMQFRFPELSALFLAGVLRALLAMLVIGVALALADRWLARRRILRPSPAMAEQQPRSDAGPAEGAMS</sequence>
<evidence type="ECO:0000313" key="3">
    <source>
        <dbReference type="Proteomes" id="UP000249590"/>
    </source>
</evidence>
<organism evidence="2 3">
    <name type="scientific">Acuticoccus sediminis</name>
    <dbReference type="NCBI Taxonomy" id="2184697"/>
    <lineage>
        <taxon>Bacteria</taxon>
        <taxon>Pseudomonadati</taxon>
        <taxon>Pseudomonadota</taxon>
        <taxon>Alphaproteobacteria</taxon>
        <taxon>Hyphomicrobiales</taxon>
        <taxon>Amorphaceae</taxon>
        <taxon>Acuticoccus</taxon>
    </lineage>
</organism>
<feature type="transmembrane region" description="Helical" evidence="1">
    <location>
        <begin position="371"/>
        <end position="396"/>
    </location>
</feature>
<feature type="transmembrane region" description="Helical" evidence="1">
    <location>
        <begin position="341"/>
        <end position="359"/>
    </location>
</feature>
<feature type="transmembrane region" description="Helical" evidence="1">
    <location>
        <begin position="301"/>
        <end position="321"/>
    </location>
</feature>
<reference evidence="2 3" key="1">
    <citation type="submission" date="2018-05" db="EMBL/GenBank/DDBJ databases">
        <title>Acuticoccus sediminis sp. nov., isolated from deep-sea sediment of Indian Ocean.</title>
        <authorList>
            <person name="Liu X."/>
            <person name="Lai Q."/>
            <person name="Du Y."/>
            <person name="Sun F."/>
            <person name="Zhang X."/>
            <person name="Wang S."/>
            <person name="Shao Z."/>
        </authorList>
    </citation>
    <scope>NUCLEOTIDE SEQUENCE [LARGE SCALE GENOMIC DNA]</scope>
    <source>
        <strain evidence="2 3">PTG4-2</strain>
    </source>
</reference>
<protein>
    <recommendedName>
        <fullName evidence="4">HupE/UreJ family protein</fullName>
    </recommendedName>
</protein>
<gene>
    <name evidence="2" type="ORF">DLJ53_31325</name>
</gene>
<name>A0A8B2NKJ9_9HYPH</name>
<feature type="transmembrane region" description="Helical" evidence="1">
    <location>
        <begin position="442"/>
        <end position="465"/>
    </location>
</feature>
<comment type="caution">
    <text evidence="2">The sequence shown here is derived from an EMBL/GenBank/DDBJ whole genome shotgun (WGS) entry which is preliminary data.</text>
</comment>
<dbReference type="Proteomes" id="UP000249590">
    <property type="component" value="Unassembled WGS sequence"/>
</dbReference>
<proteinExistence type="predicted"/>
<dbReference type="EMBL" id="QHHQ01000011">
    <property type="protein sequence ID" value="RAH96756.1"/>
    <property type="molecule type" value="Genomic_DNA"/>
</dbReference>
<feature type="transmembrane region" description="Helical" evidence="1">
    <location>
        <begin position="275"/>
        <end position="295"/>
    </location>
</feature>
<evidence type="ECO:0000313" key="2">
    <source>
        <dbReference type="EMBL" id="RAH96756.1"/>
    </source>
</evidence>
<dbReference type="InterPro" id="IPR032809">
    <property type="entry name" value="Put_HupE_UreJ"/>
</dbReference>
<evidence type="ECO:0008006" key="4">
    <source>
        <dbReference type="Google" id="ProtNLM"/>
    </source>
</evidence>
<keyword evidence="1" id="KW-0812">Transmembrane</keyword>
<feature type="transmembrane region" description="Helical" evidence="1">
    <location>
        <begin position="249"/>
        <end position="270"/>
    </location>
</feature>
<dbReference type="AlphaFoldDB" id="A0A8B2NKJ9"/>
<feature type="transmembrane region" description="Helical" evidence="1">
    <location>
        <begin position="408"/>
        <end position="426"/>
    </location>
</feature>
<accession>A0A8B2NKJ9</accession>
<keyword evidence="1" id="KW-1133">Transmembrane helix</keyword>
<dbReference type="Pfam" id="PF13795">
    <property type="entry name" value="HupE_UreJ_2"/>
    <property type="match status" value="1"/>
</dbReference>
<evidence type="ECO:0000256" key="1">
    <source>
        <dbReference type="SAM" id="Phobius"/>
    </source>
</evidence>
<keyword evidence="3" id="KW-1185">Reference proteome</keyword>
<keyword evidence="1" id="KW-0472">Membrane</keyword>